<dbReference type="GeneID" id="106160184"/>
<accession>A0A1S3I1M4</accession>
<dbReference type="OrthoDB" id="6162711at2759"/>
<keyword evidence="1" id="KW-1185">Reference proteome</keyword>
<evidence type="ECO:0000313" key="2">
    <source>
        <dbReference type="RefSeq" id="XP_013392167.1"/>
    </source>
</evidence>
<dbReference type="KEGG" id="lak:106160184"/>
<gene>
    <name evidence="2" type="primary">LOC106160184</name>
</gene>
<evidence type="ECO:0000313" key="1">
    <source>
        <dbReference type="Proteomes" id="UP000085678"/>
    </source>
</evidence>
<protein>
    <submittedName>
        <fullName evidence="2">E3 ubiquitin-protein ligase rnf213-alpha-like</fullName>
    </submittedName>
</protein>
<sequence length="396" mass="45360">MPQDEKGDKAESLSSSLFEGLFLLPEKNGKCESFQKLVEVHFPQEKQKVLIKGLEGLIKQFAGGNVKNPKWLLAIPLYHFLCGHSKPFARVDINEKHNHDSGKWWGIENIKKAVESFKKAMEYSRQGTSMMDRLVPLFKMDKLLPRTFMCTISFKDLKEVICSKSIPPEVSMAVLYYYIHVQSHEWPYLFNSDFKTLVSAVDAIKELIENQLAPSSQGSDHIEEVCGDAREISMVAHDFFEACSLKMDRELWRFVCSAVDVFVTASRVHHTFLVKSFVGAEKEREFQVESDRIAATFSSALECLNAWLYHCLPPVMGNLGTWSCVDELNIWSKLLSLEWPTDCTAKEWLRRELERKIDSIRLGKAKIDLFCSTDSKEYHHVVKECLSKAAFKAIET</sequence>
<dbReference type="RefSeq" id="XP_013392167.1">
    <property type="nucleotide sequence ID" value="XM_013536713.1"/>
</dbReference>
<dbReference type="AlphaFoldDB" id="A0A1S3I1M4"/>
<reference evidence="2" key="1">
    <citation type="submission" date="2025-08" db="UniProtKB">
        <authorList>
            <consortium name="RefSeq"/>
        </authorList>
    </citation>
    <scope>IDENTIFICATION</scope>
    <source>
        <tissue evidence="2">Gonads</tissue>
    </source>
</reference>
<organism evidence="1 2">
    <name type="scientific">Lingula anatina</name>
    <name type="common">Brachiopod</name>
    <name type="synonym">Lingula unguis</name>
    <dbReference type="NCBI Taxonomy" id="7574"/>
    <lineage>
        <taxon>Eukaryota</taxon>
        <taxon>Metazoa</taxon>
        <taxon>Spiralia</taxon>
        <taxon>Lophotrochozoa</taxon>
        <taxon>Brachiopoda</taxon>
        <taxon>Linguliformea</taxon>
        <taxon>Lingulata</taxon>
        <taxon>Lingulida</taxon>
        <taxon>Linguloidea</taxon>
        <taxon>Lingulidae</taxon>
        <taxon>Lingula</taxon>
    </lineage>
</organism>
<name>A0A1S3I1M4_LINAN</name>
<dbReference type="InParanoid" id="A0A1S3I1M4"/>
<feature type="non-terminal residue" evidence="2">
    <location>
        <position position="396"/>
    </location>
</feature>
<dbReference type="STRING" id="7574.A0A1S3I1M4"/>
<dbReference type="Proteomes" id="UP000085678">
    <property type="component" value="Unplaced"/>
</dbReference>
<proteinExistence type="predicted"/>